<organism evidence="2">
    <name type="scientific">hydrothermal vent metagenome</name>
    <dbReference type="NCBI Taxonomy" id="652676"/>
    <lineage>
        <taxon>unclassified sequences</taxon>
        <taxon>metagenomes</taxon>
        <taxon>ecological metagenomes</taxon>
    </lineage>
</organism>
<name>A0A1W1ED71_9ZZZZ</name>
<dbReference type="Gene3D" id="3.40.250.10">
    <property type="entry name" value="Rhodanese-like domain"/>
    <property type="match status" value="1"/>
</dbReference>
<dbReference type="EMBL" id="FPKX01000032">
    <property type="protein sequence ID" value="SFZ98009.1"/>
    <property type="molecule type" value="Genomic_DNA"/>
</dbReference>
<dbReference type="InterPro" id="IPR001763">
    <property type="entry name" value="Rhodanese-like_dom"/>
</dbReference>
<feature type="domain" description="Rhodanese" evidence="1">
    <location>
        <begin position="53"/>
        <end position="146"/>
    </location>
</feature>
<accession>A0A1W1ED71</accession>
<dbReference type="InterPro" id="IPR036873">
    <property type="entry name" value="Rhodanese-like_dom_sf"/>
</dbReference>
<dbReference type="PROSITE" id="PS50206">
    <property type="entry name" value="RHODANESE_3"/>
    <property type="match status" value="1"/>
</dbReference>
<evidence type="ECO:0000259" key="1">
    <source>
        <dbReference type="PROSITE" id="PS50206"/>
    </source>
</evidence>
<sequence length="172" mass="19411">MKIINTMLVASVLMSGSYAAEFISFHQLGDKLIAENIKNGLRASTDDVKKALKSKDTAVVDVRSEVEWAGAHIQGSFRVGRQSPEKAVANFVLDDDDKLVKDKLIVVCNTTHRASIVAQTFREMGFTEVKIYPIDEWIDECNPIVTKYSRQLYTEGKDHKFGEFYSEKCNKK</sequence>
<evidence type="ECO:0000313" key="2">
    <source>
        <dbReference type="EMBL" id="SFZ98009.1"/>
    </source>
</evidence>
<protein>
    <recommendedName>
        <fullName evidence="1">Rhodanese domain-containing protein</fullName>
    </recommendedName>
</protein>
<dbReference type="GO" id="GO:0004792">
    <property type="term" value="F:thiosulfate-cyanide sulfurtransferase activity"/>
    <property type="evidence" value="ECO:0007669"/>
    <property type="project" value="TreeGrafter"/>
</dbReference>
<dbReference type="AlphaFoldDB" id="A0A1W1ED71"/>
<dbReference type="SUPFAM" id="SSF52821">
    <property type="entry name" value="Rhodanese/Cell cycle control phosphatase"/>
    <property type="match status" value="1"/>
</dbReference>
<reference evidence="2" key="1">
    <citation type="submission" date="2016-10" db="EMBL/GenBank/DDBJ databases">
        <authorList>
            <person name="de Groot N.N."/>
        </authorList>
    </citation>
    <scope>NUCLEOTIDE SEQUENCE</scope>
</reference>
<dbReference type="Pfam" id="PF00581">
    <property type="entry name" value="Rhodanese"/>
    <property type="match status" value="1"/>
</dbReference>
<dbReference type="CDD" id="cd00158">
    <property type="entry name" value="RHOD"/>
    <property type="match status" value="1"/>
</dbReference>
<dbReference type="PANTHER" id="PTHR44086:SF13">
    <property type="entry name" value="THIOSULFATE SULFURTRANSFERASE PSPE"/>
    <property type="match status" value="1"/>
</dbReference>
<proteinExistence type="predicted"/>
<gene>
    <name evidence="2" type="ORF">MNB_SV-5-1669</name>
</gene>
<dbReference type="PANTHER" id="PTHR44086">
    <property type="entry name" value="THIOSULFATE SULFURTRANSFERASE RDL2, MITOCHONDRIAL-RELATED"/>
    <property type="match status" value="1"/>
</dbReference>
<dbReference type="SMART" id="SM00450">
    <property type="entry name" value="RHOD"/>
    <property type="match status" value="1"/>
</dbReference>